<evidence type="ECO:0000256" key="1">
    <source>
        <dbReference type="SAM" id="MobiDB-lite"/>
    </source>
</evidence>
<reference evidence="3 4" key="1">
    <citation type="submission" date="2024-04" db="EMBL/GenBank/DDBJ databases">
        <title>genome sequences of Mucor flavus KT1a and Helicostylum pulchrum KT1b strains isolation_sourced from the surface of a dry-aged beef.</title>
        <authorList>
            <person name="Toyotome T."/>
            <person name="Hosono M."/>
            <person name="Torimaru M."/>
            <person name="Fukuda K."/>
            <person name="Mikami N."/>
        </authorList>
    </citation>
    <scope>NUCLEOTIDE SEQUENCE [LARGE SCALE GENOMIC DNA]</scope>
    <source>
        <strain evidence="3 4">KT1b</strain>
    </source>
</reference>
<organism evidence="3 4">
    <name type="scientific">Helicostylum pulchrum</name>
    <dbReference type="NCBI Taxonomy" id="562976"/>
    <lineage>
        <taxon>Eukaryota</taxon>
        <taxon>Fungi</taxon>
        <taxon>Fungi incertae sedis</taxon>
        <taxon>Mucoromycota</taxon>
        <taxon>Mucoromycotina</taxon>
        <taxon>Mucoromycetes</taxon>
        <taxon>Mucorales</taxon>
        <taxon>Mucorineae</taxon>
        <taxon>Mucoraceae</taxon>
        <taxon>Helicostylum</taxon>
    </lineage>
</organism>
<proteinExistence type="predicted"/>
<dbReference type="EMBL" id="BAABUJ010000015">
    <property type="protein sequence ID" value="GAA5800381.1"/>
    <property type="molecule type" value="Genomic_DNA"/>
</dbReference>
<accession>A0ABP9Y098</accession>
<evidence type="ECO:0000313" key="4">
    <source>
        <dbReference type="Proteomes" id="UP001476247"/>
    </source>
</evidence>
<evidence type="ECO:0000259" key="2">
    <source>
        <dbReference type="Pfam" id="PF13837"/>
    </source>
</evidence>
<feature type="region of interest" description="Disordered" evidence="1">
    <location>
        <begin position="143"/>
        <end position="204"/>
    </location>
</feature>
<feature type="domain" description="Myb/SANT-like DNA-binding" evidence="2">
    <location>
        <begin position="24"/>
        <end position="118"/>
    </location>
</feature>
<dbReference type="Proteomes" id="UP001476247">
    <property type="component" value="Unassembled WGS sequence"/>
</dbReference>
<dbReference type="InterPro" id="IPR044822">
    <property type="entry name" value="Myb_DNA-bind_4"/>
</dbReference>
<gene>
    <name evidence="3" type="ORF">HPULCUR_005810</name>
</gene>
<comment type="caution">
    <text evidence="3">The sequence shown here is derived from an EMBL/GenBank/DDBJ whole genome shotgun (WGS) entry which is preliminary data.</text>
</comment>
<keyword evidence="4" id="KW-1185">Reference proteome</keyword>
<evidence type="ECO:0000313" key="3">
    <source>
        <dbReference type="EMBL" id="GAA5800381.1"/>
    </source>
</evidence>
<feature type="compositionally biased region" description="Polar residues" evidence="1">
    <location>
        <begin position="1"/>
        <end position="20"/>
    </location>
</feature>
<protein>
    <recommendedName>
        <fullName evidence="2">Myb/SANT-like DNA-binding domain-containing protein</fullName>
    </recommendedName>
</protein>
<name>A0ABP9Y098_9FUNG</name>
<dbReference type="Pfam" id="PF13837">
    <property type="entry name" value="Myb_DNA-bind_4"/>
    <property type="match status" value="1"/>
</dbReference>
<sequence>MYSTLDFNGSTNADEATSSGRGPAWTRNEMLLLIETYTKYYDSLQNTTGDNEKNAIYRHMWSDYNQKAIAQGLICRTSDQQKDKWKRMVENFKLEFTARHSTGAAGSAVDPVYDKLEELLKRYPTILPPYTYSSYRRSFEGLAGSPSQYTAEHERPEAQQDSEPPLRRRRMETPSPAPTPQPTFPSSAPLPRLPQPTRRRREATLSADTQALINRMDREHELRRGEFRELREYLQRQGDINNSAVNTLLGSIERISTVVERYEARMREIHDRLNQRLN</sequence>
<feature type="region of interest" description="Disordered" evidence="1">
    <location>
        <begin position="1"/>
        <end position="21"/>
    </location>
</feature>